<dbReference type="RefSeq" id="WP_158637668.1">
    <property type="nucleotide sequence ID" value="NZ_JACHOA010000001.1"/>
</dbReference>
<keyword evidence="2" id="KW-1185">Reference proteome</keyword>
<organism evidence="1 2">
    <name type="scientific">Novosphingobium taihuense</name>
    <dbReference type="NCBI Taxonomy" id="260085"/>
    <lineage>
        <taxon>Bacteria</taxon>
        <taxon>Pseudomonadati</taxon>
        <taxon>Pseudomonadota</taxon>
        <taxon>Alphaproteobacteria</taxon>
        <taxon>Sphingomonadales</taxon>
        <taxon>Sphingomonadaceae</taxon>
        <taxon>Novosphingobium</taxon>
    </lineage>
</organism>
<proteinExistence type="predicted"/>
<comment type="caution">
    <text evidence="1">The sequence shown here is derived from an EMBL/GenBank/DDBJ whole genome shotgun (WGS) entry which is preliminary data.</text>
</comment>
<dbReference type="InterPro" id="IPR036390">
    <property type="entry name" value="WH_DNA-bd_sf"/>
</dbReference>
<dbReference type="InterPro" id="IPR036388">
    <property type="entry name" value="WH-like_DNA-bd_sf"/>
</dbReference>
<gene>
    <name evidence="1" type="ORF">GGR37_000001</name>
</gene>
<dbReference type="SUPFAM" id="SSF46785">
    <property type="entry name" value="Winged helix' DNA-binding domain"/>
    <property type="match status" value="1"/>
</dbReference>
<reference evidence="1 2" key="1">
    <citation type="submission" date="2020-08" db="EMBL/GenBank/DDBJ databases">
        <title>Genomic Encyclopedia of Type Strains, Phase IV (KMG-IV): sequencing the most valuable type-strain genomes for metagenomic binning, comparative biology and taxonomic classification.</title>
        <authorList>
            <person name="Goeker M."/>
        </authorList>
    </citation>
    <scope>NUCLEOTIDE SEQUENCE [LARGE SCALE GENOMIC DNA]</scope>
    <source>
        <strain evidence="1 2">DSM 17507</strain>
    </source>
</reference>
<dbReference type="Proteomes" id="UP000538566">
    <property type="component" value="Unassembled WGS sequence"/>
</dbReference>
<dbReference type="EMBL" id="JACHOA010000001">
    <property type="protein sequence ID" value="MBB4611755.1"/>
    <property type="molecule type" value="Genomic_DNA"/>
</dbReference>
<dbReference type="OrthoDB" id="7594920at2"/>
<dbReference type="AlphaFoldDB" id="A0A7W7A7A2"/>
<dbReference type="Gene3D" id="1.10.10.10">
    <property type="entry name" value="Winged helix-like DNA-binding domain superfamily/Winged helix DNA-binding domain"/>
    <property type="match status" value="1"/>
</dbReference>
<name>A0A7W7A7A2_9SPHN</name>
<protein>
    <submittedName>
        <fullName evidence="1">DNA-binding MarR family transcriptional regulator</fullName>
    </submittedName>
</protein>
<keyword evidence="1" id="KW-0238">DNA-binding</keyword>
<accession>A0A7W7A7A2</accession>
<sequence length="180" mass="20242">MQAAILPKDFENLRGLLTRVRELSASLDLAIGKSQELSGLPRHADDEQHQNQVLQYAKEIYAFRRKRSNWLPQDLFGEPAWDILLELFVMRMQGKSARVKNACIASGVPATTALRWINVLERKGLISSSADSVDHRVRWVWLEDEPYQKIYEMMAEQIGVEAHAPLPDAVSDAACVASGV</sequence>
<evidence type="ECO:0000313" key="2">
    <source>
        <dbReference type="Proteomes" id="UP000538566"/>
    </source>
</evidence>
<dbReference type="GO" id="GO:0003677">
    <property type="term" value="F:DNA binding"/>
    <property type="evidence" value="ECO:0007669"/>
    <property type="project" value="UniProtKB-KW"/>
</dbReference>
<evidence type="ECO:0000313" key="1">
    <source>
        <dbReference type="EMBL" id="MBB4611755.1"/>
    </source>
</evidence>